<evidence type="ECO:0000313" key="4">
    <source>
        <dbReference type="Proteomes" id="UP000291591"/>
    </source>
</evidence>
<feature type="domain" description="Luciferase-like" evidence="2">
    <location>
        <begin position="8"/>
        <end position="109"/>
    </location>
</feature>
<dbReference type="Pfam" id="PF00296">
    <property type="entry name" value="Bac_luciferase"/>
    <property type="match status" value="2"/>
</dbReference>
<keyword evidence="4" id="KW-1185">Reference proteome</keyword>
<evidence type="ECO:0000256" key="1">
    <source>
        <dbReference type="SAM" id="MobiDB-lite"/>
    </source>
</evidence>
<dbReference type="PANTHER" id="PTHR30137:SF6">
    <property type="entry name" value="LUCIFERASE-LIKE MONOOXYGENASE"/>
    <property type="match status" value="1"/>
</dbReference>
<gene>
    <name evidence="3" type="ORF">EV383_1827</name>
</gene>
<organism evidence="3 4">
    <name type="scientific">Pseudonocardia sediminis</name>
    <dbReference type="NCBI Taxonomy" id="1397368"/>
    <lineage>
        <taxon>Bacteria</taxon>
        <taxon>Bacillati</taxon>
        <taxon>Actinomycetota</taxon>
        <taxon>Actinomycetes</taxon>
        <taxon>Pseudonocardiales</taxon>
        <taxon>Pseudonocardiaceae</taxon>
        <taxon>Pseudonocardia</taxon>
    </lineage>
</organism>
<dbReference type="Gene3D" id="3.20.20.30">
    <property type="entry name" value="Luciferase-like domain"/>
    <property type="match status" value="1"/>
</dbReference>
<accession>A0A4Q7UTE1</accession>
<dbReference type="GO" id="GO:0016705">
    <property type="term" value="F:oxidoreductase activity, acting on paired donors, with incorporation or reduction of molecular oxygen"/>
    <property type="evidence" value="ECO:0007669"/>
    <property type="project" value="InterPro"/>
</dbReference>
<dbReference type="GO" id="GO:0005829">
    <property type="term" value="C:cytosol"/>
    <property type="evidence" value="ECO:0007669"/>
    <property type="project" value="TreeGrafter"/>
</dbReference>
<dbReference type="SUPFAM" id="SSF51679">
    <property type="entry name" value="Bacterial luciferase-like"/>
    <property type="match status" value="1"/>
</dbReference>
<dbReference type="Proteomes" id="UP000291591">
    <property type="component" value="Unassembled WGS sequence"/>
</dbReference>
<dbReference type="AlphaFoldDB" id="A0A4Q7UTE1"/>
<dbReference type="InterPro" id="IPR011251">
    <property type="entry name" value="Luciferase-like_dom"/>
</dbReference>
<comment type="caution">
    <text evidence="3">The sequence shown here is derived from an EMBL/GenBank/DDBJ whole genome shotgun (WGS) entry which is preliminary data.</text>
</comment>
<evidence type="ECO:0000259" key="2">
    <source>
        <dbReference type="Pfam" id="PF00296"/>
    </source>
</evidence>
<dbReference type="PANTHER" id="PTHR30137">
    <property type="entry name" value="LUCIFERASE-LIKE MONOOXYGENASE"/>
    <property type="match status" value="1"/>
</dbReference>
<protein>
    <submittedName>
        <fullName evidence="3">Luciferase family oxidoreductase group 1</fullName>
    </submittedName>
</protein>
<dbReference type="InterPro" id="IPR050766">
    <property type="entry name" value="Bact_Lucif_Oxidored"/>
</dbReference>
<dbReference type="OrthoDB" id="9780518at2"/>
<reference evidence="3 4" key="1">
    <citation type="submission" date="2019-02" db="EMBL/GenBank/DDBJ databases">
        <title>Sequencing the genomes of 1000 actinobacteria strains.</title>
        <authorList>
            <person name="Klenk H.-P."/>
        </authorList>
    </citation>
    <scope>NUCLEOTIDE SEQUENCE [LARGE SCALE GENOMIC DNA]</scope>
    <source>
        <strain evidence="3 4">DSM 45779</strain>
    </source>
</reference>
<feature type="domain" description="Luciferase-like" evidence="2">
    <location>
        <begin position="189"/>
        <end position="353"/>
    </location>
</feature>
<dbReference type="EMBL" id="SHKL01000001">
    <property type="protein sequence ID" value="RZT84966.1"/>
    <property type="molecule type" value="Genomic_DNA"/>
</dbReference>
<dbReference type="InterPro" id="IPR036661">
    <property type="entry name" value="Luciferase-like_sf"/>
</dbReference>
<proteinExistence type="predicted"/>
<evidence type="ECO:0000313" key="3">
    <source>
        <dbReference type="EMBL" id="RZT84966.1"/>
    </source>
</evidence>
<feature type="region of interest" description="Disordered" evidence="1">
    <location>
        <begin position="380"/>
        <end position="412"/>
    </location>
</feature>
<feature type="compositionally biased region" description="Low complexity" evidence="1">
    <location>
        <begin position="380"/>
        <end position="404"/>
    </location>
</feature>
<dbReference type="CDD" id="cd00347">
    <property type="entry name" value="Flavin_utilizing_monoxygenases"/>
    <property type="match status" value="1"/>
</dbReference>
<sequence length="412" mass="42738">MTIPLSVLDLSPVPAGGTPGDALRNSIDLARAAERSGYQRFWVAEHHLNTGVASSSTPVLVGLIAAATERIRVGSGAVQMPNTRPLQVAEQFGTVAAVHPGRVDIGLGRFDLHKILRLIEKGRAAAASDGGGPPPQTPAPRVVDGLLVPSPGRVAGDLSLFGALGALLGFHAEDPPPDYREQVVDVLSYFDGTAVRPDGQPLHVLPAEGADVEFVVLGSSPGTSANVAGELGLPFAASYHTVPHAVLDAVAAYRAAFRPGRVPRPHVLISADVVVAPDDDTARELAAPYGQWVLDIRTGRGARPYVTPSEARAREWSDAERAGVADRISTQFVGSPATVADQLETLARATGADELLITTITTEHSDRIRSHELLAREWAARSATGAPAGAPAGAPTGPPADGSPVIDAHAHG</sequence>
<name>A0A4Q7UTE1_PSEST</name>
<dbReference type="RefSeq" id="WP_130289509.1">
    <property type="nucleotide sequence ID" value="NZ_SHKL01000001.1"/>
</dbReference>